<feature type="compositionally biased region" description="Polar residues" evidence="2">
    <location>
        <begin position="106"/>
        <end position="123"/>
    </location>
</feature>
<comment type="similarity">
    <text evidence="1">Belongs to the CWF19 family.</text>
</comment>
<sequence length="517" mass="58644">METGKERERDVDEKRSGDERRHRHREKHRDRSPVNKRESERHDSGDRSYTSRHSRGKKSERDPYGDDKHSGKHSSRSERFLDSGCRSSHMESLKSSTKSRFLKPGESSSVMANQSKTYSSSGSIPGWKRKDFVQAKVVEENPHMELIQDEAVVPPSDAASKVDSLALPAYSKHDPGRGETSSDKKSAPRMTEDDLNKLGAKLLRAELMGNEELAAKLRQQKADAHKAMDDAKSAKKSANEQSGSDESDNDKEREETGRVSQRETPLGGHWGASELAPKRAVSQQRKFERSIDKCKLCFENADLKRHLVIAVGIRCYVCLPAHRSLADGHCLVVPMQHVAATTLVDDDVYAEMQIFRKGLTRMFADRDEDAVFMETCARPGAQRHMHVECVPVPRSDIDVAPAYFRKALAESDAEWSDNAKVIALTQERDVRRAVPRDFPFFAVTFGDGGSGFAHVIEDERRFPEYFGREVVGGILGAEPRLWLNPPRENFDEQRKKALLFAEWWKPYDWTHRIRKDS</sequence>
<dbReference type="PANTHER" id="PTHR12072">
    <property type="entry name" value="CWF19, CELL CYCLE CONTROL PROTEIN"/>
    <property type="match status" value="1"/>
</dbReference>
<feature type="compositionally biased region" description="Basic and acidic residues" evidence="2">
    <location>
        <begin position="250"/>
        <end position="261"/>
    </location>
</feature>
<evidence type="ECO:0000313" key="6">
    <source>
        <dbReference type="RefSeq" id="XP_014666698.1"/>
    </source>
</evidence>
<evidence type="ECO:0000259" key="3">
    <source>
        <dbReference type="Pfam" id="PF04676"/>
    </source>
</evidence>
<dbReference type="Pfam" id="PF04676">
    <property type="entry name" value="CwfJ_C_2"/>
    <property type="match status" value="1"/>
</dbReference>
<feature type="compositionally biased region" description="Basic and acidic residues" evidence="2">
    <location>
        <begin position="57"/>
        <end position="81"/>
    </location>
</feature>
<proteinExistence type="inferred from homology"/>
<dbReference type="Pfam" id="PF04677">
    <property type="entry name" value="CwfJ_C_1"/>
    <property type="match status" value="1"/>
</dbReference>
<feature type="compositionally biased region" description="Basic and acidic residues" evidence="2">
    <location>
        <begin position="220"/>
        <end position="233"/>
    </location>
</feature>
<feature type="region of interest" description="Disordered" evidence="2">
    <location>
        <begin position="1"/>
        <end position="126"/>
    </location>
</feature>
<dbReference type="InterPro" id="IPR006768">
    <property type="entry name" value="Cwf19-like_C_dom-1"/>
</dbReference>
<feature type="domain" description="Cwf19-like C-terminal" evidence="4">
    <location>
        <begin position="283"/>
        <end position="405"/>
    </location>
</feature>
<keyword evidence="5" id="KW-1185">Reference proteome</keyword>
<dbReference type="SUPFAM" id="SSF54197">
    <property type="entry name" value="HIT-like"/>
    <property type="match status" value="1"/>
</dbReference>
<dbReference type="Gene3D" id="3.30.428.10">
    <property type="entry name" value="HIT-like"/>
    <property type="match status" value="1"/>
</dbReference>
<accession>A0ABM1E3C7</accession>
<dbReference type="RefSeq" id="XP_014666698.1">
    <property type="nucleotide sequence ID" value="XM_014811212.1"/>
</dbReference>
<organism evidence="5 6">
    <name type="scientific">Priapulus caudatus</name>
    <name type="common">Priapulid worm</name>
    <dbReference type="NCBI Taxonomy" id="37621"/>
    <lineage>
        <taxon>Eukaryota</taxon>
        <taxon>Metazoa</taxon>
        <taxon>Ecdysozoa</taxon>
        <taxon>Scalidophora</taxon>
        <taxon>Priapulida</taxon>
        <taxon>Priapulimorpha</taxon>
        <taxon>Priapulimorphida</taxon>
        <taxon>Priapulidae</taxon>
        <taxon>Priapulus</taxon>
    </lineage>
</organism>
<feature type="domain" description="Cwf19-like protein C-terminal" evidence="3">
    <location>
        <begin position="414"/>
        <end position="510"/>
    </location>
</feature>
<evidence type="ECO:0000256" key="2">
    <source>
        <dbReference type="SAM" id="MobiDB-lite"/>
    </source>
</evidence>
<dbReference type="InterPro" id="IPR040194">
    <property type="entry name" value="Cwf19-like"/>
</dbReference>
<evidence type="ECO:0000259" key="4">
    <source>
        <dbReference type="Pfam" id="PF04677"/>
    </source>
</evidence>
<evidence type="ECO:0000256" key="1">
    <source>
        <dbReference type="ARBA" id="ARBA00006795"/>
    </source>
</evidence>
<protein>
    <submittedName>
        <fullName evidence="6">CWF19-like protein 2</fullName>
    </submittedName>
</protein>
<evidence type="ECO:0000313" key="5">
    <source>
        <dbReference type="Proteomes" id="UP000695022"/>
    </source>
</evidence>
<gene>
    <name evidence="6" type="primary">LOC106808478</name>
</gene>
<feature type="compositionally biased region" description="Basic and acidic residues" evidence="2">
    <location>
        <begin position="171"/>
        <end position="196"/>
    </location>
</feature>
<dbReference type="PANTHER" id="PTHR12072:SF5">
    <property type="entry name" value="CWF19-LIKE PROTEIN 2"/>
    <property type="match status" value="1"/>
</dbReference>
<feature type="compositionally biased region" description="Basic and acidic residues" evidence="2">
    <location>
        <begin position="29"/>
        <end position="46"/>
    </location>
</feature>
<feature type="region of interest" description="Disordered" evidence="2">
    <location>
        <begin position="149"/>
        <end position="197"/>
    </location>
</feature>
<dbReference type="InterPro" id="IPR036265">
    <property type="entry name" value="HIT-like_sf"/>
</dbReference>
<name>A0ABM1E3C7_PRICU</name>
<dbReference type="GeneID" id="106808478"/>
<feature type="region of interest" description="Disordered" evidence="2">
    <location>
        <begin position="217"/>
        <end position="281"/>
    </location>
</feature>
<dbReference type="InterPro" id="IPR006767">
    <property type="entry name" value="Cwf19-like_C_dom-2"/>
</dbReference>
<reference evidence="6" key="1">
    <citation type="submission" date="2025-08" db="UniProtKB">
        <authorList>
            <consortium name="RefSeq"/>
        </authorList>
    </citation>
    <scope>IDENTIFICATION</scope>
</reference>
<feature type="compositionally biased region" description="Basic and acidic residues" evidence="2">
    <location>
        <begin position="1"/>
        <end position="20"/>
    </location>
</feature>
<dbReference type="Proteomes" id="UP000695022">
    <property type="component" value="Unplaced"/>
</dbReference>